<accession>A0ABV4Y9M6</accession>
<dbReference type="Gene3D" id="3.40.50.720">
    <property type="entry name" value="NAD(P)-binding Rossmann-like Domain"/>
    <property type="match status" value="1"/>
</dbReference>
<evidence type="ECO:0000313" key="3">
    <source>
        <dbReference type="Proteomes" id="UP001576776"/>
    </source>
</evidence>
<dbReference type="EMBL" id="JBHFNS010000042">
    <property type="protein sequence ID" value="MFB2935524.1"/>
    <property type="molecule type" value="Genomic_DNA"/>
</dbReference>
<name>A0ABV4Y9M6_9CYAN</name>
<proteinExistence type="predicted"/>
<dbReference type="Proteomes" id="UP001576776">
    <property type="component" value="Unassembled WGS sequence"/>
</dbReference>
<evidence type="ECO:0000259" key="1">
    <source>
        <dbReference type="Pfam" id="PF00899"/>
    </source>
</evidence>
<keyword evidence="3" id="KW-1185">Reference proteome</keyword>
<dbReference type="SUPFAM" id="SSF69572">
    <property type="entry name" value="Activating enzymes of the ubiquitin-like proteins"/>
    <property type="match status" value="1"/>
</dbReference>
<dbReference type="Pfam" id="PF00899">
    <property type="entry name" value="ThiF"/>
    <property type="match status" value="1"/>
</dbReference>
<dbReference type="GO" id="GO:0016779">
    <property type="term" value="F:nucleotidyltransferase activity"/>
    <property type="evidence" value="ECO:0007669"/>
    <property type="project" value="UniProtKB-KW"/>
</dbReference>
<reference evidence="2 3" key="1">
    <citation type="submission" date="2024-09" db="EMBL/GenBank/DDBJ databases">
        <title>Floridaenema gen nov. (Aerosakkonemataceae, Aerosakkonematales ord. nov., Cyanobacteria) from benthic tropical and subtropical fresh waters, with the description of four new species.</title>
        <authorList>
            <person name="Moretto J.A."/>
            <person name="Berthold D.E."/>
            <person name="Lefler F.W."/>
            <person name="Huang I.-S."/>
            <person name="Laughinghouse H. IV."/>
        </authorList>
    </citation>
    <scope>NUCLEOTIDE SEQUENCE [LARGE SCALE GENOMIC DNA]</scope>
    <source>
        <strain evidence="2 3">BLCC-F154</strain>
    </source>
</reference>
<gene>
    <name evidence="2" type="ORF">ACE1B6_09605</name>
</gene>
<keyword evidence="2" id="KW-0548">Nucleotidyltransferase</keyword>
<dbReference type="InterPro" id="IPR035985">
    <property type="entry name" value="Ubiquitin-activating_enz"/>
</dbReference>
<dbReference type="RefSeq" id="WP_413257037.1">
    <property type="nucleotide sequence ID" value="NZ_JBHFNS010000042.1"/>
</dbReference>
<keyword evidence="2" id="KW-0808">Transferase</keyword>
<sequence>MFNYDYLQASSLIIKQTDSIDFWLVGAGGTGSWLSYHIARLARSLGKLGKKVQLAIADPDIVEEANISRQAFCDKEIGLPKAQALALRYSIAWGVDATAFVQEFDPKLIRYAYDKLTILVGCVDTAAGRAAINQALELNQFYSRSEMPRVWYLDCGNHAAAGQILLGSSLETDPEFYNFGGLGCARLPSPMLQAPDLLKPKPEELTNNLSCAEMAVLNLQSESVNVRVAAEAADFLYRMAGGNLKRFATYFDLESGMARSIYITQRSVCAVLKSIASETITPC</sequence>
<dbReference type="CDD" id="cd01483">
    <property type="entry name" value="E1_enzyme_family"/>
    <property type="match status" value="1"/>
</dbReference>
<comment type="caution">
    <text evidence="2">The sequence shown here is derived from an EMBL/GenBank/DDBJ whole genome shotgun (WGS) entry which is preliminary data.</text>
</comment>
<dbReference type="InterPro" id="IPR000594">
    <property type="entry name" value="ThiF_NAD_FAD-bd"/>
</dbReference>
<feature type="domain" description="THIF-type NAD/FAD binding fold" evidence="1">
    <location>
        <begin position="22"/>
        <end position="139"/>
    </location>
</feature>
<evidence type="ECO:0000313" key="2">
    <source>
        <dbReference type="EMBL" id="MFB2935524.1"/>
    </source>
</evidence>
<protein>
    <submittedName>
        <fullName evidence="2">ThiF family adenylyltransferase</fullName>
    </submittedName>
</protein>
<organism evidence="2 3">
    <name type="scientific">Floridaenema fluviatile BLCC-F154</name>
    <dbReference type="NCBI Taxonomy" id="3153640"/>
    <lineage>
        <taxon>Bacteria</taxon>
        <taxon>Bacillati</taxon>
        <taxon>Cyanobacteriota</taxon>
        <taxon>Cyanophyceae</taxon>
        <taxon>Oscillatoriophycideae</taxon>
        <taxon>Aerosakkonematales</taxon>
        <taxon>Aerosakkonemataceae</taxon>
        <taxon>Floridanema</taxon>
        <taxon>Floridanema fluviatile</taxon>
    </lineage>
</organism>